<accession>A0A1P9WU57</accession>
<feature type="transmembrane region" description="Helical" evidence="7">
    <location>
        <begin position="83"/>
        <end position="109"/>
    </location>
</feature>
<gene>
    <name evidence="9" type="ORF">AWR27_05975</name>
</gene>
<dbReference type="Pfam" id="PF13746">
    <property type="entry name" value="Fer4_18"/>
    <property type="match status" value="1"/>
</dbReference>
<dbReference type="EMBL" id="CP014263">
    <property type="protein sequence ID" value="AQG78914.1"/>
    <property type="molecule type" value="Genomic_DNA"/>
</dbReference>
<evidence type="ECO:0000256" key="3">
    <source>
        <dbReference type="ARBA" id="ARBA00022723"/>
    </source>
</evidence>
<evidence type="ECO:0000256" key="6">
    <source>
        <dbReference type="ARBA" id="ARBA00023014"/>
    </source>
</evidence>
<evidence type="ECO:0000313" key="9">
    <source>
        <dbReference type="EMBL" id="AQG78914.1"/>
    </source>
</evidence>
<name>A0A1P9WU57_9BACT</name>
<evidence type="ECO:0000259" key="8">
    <source>
        <dbReference type="PROSITE" id="PS51379"/>
    </source>
</evidence>
<dbReference type="PROSITE" id="PS51379">
    <property type="entry name" value="4FE4S_FER_2"/>
    <property type="match status" value="1"/>
</dbReference>
<dbReference type="PROSITE" id="PS00198">
    <property type="entry name" value="4FE4S_FER_1"/>
    <property type="match status" value="1"/>
</dbReference>
<dbReference type="Gene3D" id="1.10.1060.10">
    <property type="entry name" value="Alpha-helical ferredoxin"/>
    <property type="match status" value="1"/>
</dbReference>
<dbReference type="InterPro" id="IPR017896">
    <property type="entry name" value="4Fe4S_Fe-S-bd"/>
</dbReference>
<dbReference type="Proteomes" id="UP000187941">
    <property type="component" value="Chromosome"/>
</dbReference>
<keyword evidence="10" id="KW-1185">Reference proteome</keyword>
<dbReference type="InterPro" id="IPR013783">
    <property type="entry name" value="Ig-like_fold"/>
</dbReference>
<feature type="transmembrane region" description="Helical" evidence="7">
    <location>
        <begin position="39"/>
        <end position="56"/>
    </location>
</feature>
<keyword evidence="5" id="KW-0408">Iron</keyword>
<dbReference type="Pfam" id="PF12801">
    <property type="entry name" value="Fer4_5"/>
    <property type="match status" value="1"/>
</dbReference>
<reference evidence="9 10" key="1">
    <citation type="submission" date="2016-01" db="EMBL/GenBank/DDBJ databases">
        <authorList>
            <person name="Oliw E.H."/>
        </authorList>
    </citation>
    <scope>NUCLEOTIDE SEQUENCE [LARGE SCALE GENOMIC DNA]</scope>
    <source>
        <strain evidence="9 10">DY10</strain>
    </source>
</reference>
<dbReference type="STRING" id="1178516.AWR27_05975"/>
<dbReference type="OrthoDB" id="9811700at2"/>
<keyword evidence="6" id="KW-0411">Iron-sulfur</keyword>
<dbReference type="Pfam" id="PF11614">
    <property type="entry name" value="FixG_C"/>
    <property type="match status" value="1"/>
</dbReference>
<dbReference type="SUPFAM" id="SSF54862">
    <property type="entry name" value="4Fe-4S ferredoxins"/>
    <property type="match status" value="1"/>
</dbReference>
<feature type="transmembrane region" description="Helical" evidence="7">
    <location>
        <begin position="159"/>
        <end position="177"/>
    </location>
</feature>
<evidence type="ECO:0000256" key="5">
    <source>
        <dbReference type="ARBA" id="ARBA00023004"/>
    </source>
</evidence>
<feature type="transmembrane region" description="Helical" evidence="7">
    <location>
        <begin position="346"/>
        <end position="365"/>
    </location>
</feature>
<dbReference type="NCBIfam" id="TIGR02745">
    <property type="entry name" value="ccoG_rdxA_fixG"/>
    <property type="match status" value="1"/>
</dbReference>
<dbReference type="PANTHER" id="PTHR30176">
    <property type="entry name" value="FERREDOXIN-TYPE PROTEIN NAPH"/>
    <property type="match status" value="1"/>
</dbReference>
<keyword evidence="7" id="KW-0472">Membrane</keyword>
<keyword evidence="3" id="KW-0479">Metal-binding</keyword>
<evidence type="ECO:0000256" key="7">
    <source>
        <dbReference type="SAM" id="Phobius"/>
    </source>
</evidence>
<sequence length="477" mass="53683">MIDADESFRIHLPNQQADGGRKWLYPRATSGRFTRWRTWVAWVLLACLFAGPFVWVDGHPLFLFNVIERRFVVFGVPFWPQDFYLVAIGLITFVVFIALFTVVFGRVWCGWACPQTIFMEMVFRKIETLIEGDHNAKRRLDAGPWTTEKVAKKTAKHGVFFLISFLISNTFLAYLIGRDQLVAIITDNPAQHLGGLASMLVFTGVFYLVFARLREIVCTTICPYGRLQGVMLDKNSLVVAYDYLRGEPRGKRVKNEELKIKSENHFSLLIFNSPKGDCVDCKLCVQVCPTGIDIRNGIQLECINCTACMDACDEVMDKISRPRGLIRIDSQNGIEQRRPFRLTGRIVAYSAVLLGLLGLMGFLLISRPAADVTVLRAPGQLYQRGPGQTVSNLYSVEIINKTYQSMSLTIKPERTDARLRFVQPLYSLPPGSLTKALFFIDLPERAIHASSTPVTLHITANGEPVSDVKTTFLGPTD</sequence>
<keyword evidence="2" id="KW-0004">4Fe-4S</keyword>
<keyword evidence="1" id="KW-0813">Transport</keyword>
<dbReference type="InterPro" id="IPR009051">
    <property type="entry name" value="Helical_ferredxn"/>
</dbReference>
<dbReference type="InterPro" id="IPR032879">
    <property type="entry name" value="FixG_C"/>
</dbReference>
<feature type="transmembrane region" description="Helical" evidence="7">
    <location>
        <begin position="189"/>
        <end position="210"/>
    </location>
</feature>
<evidence type="ECO:0000256" key="1">
    <source>
        <dbReference type="ARBA" id="ARBA00022448"/>
    </source>
</evidence>
<keyword evidence="7" id="KW-0812">Transmembrane</keyword>
<dbReference type="AlphaFoldDB" id="A0A1P9WU57"/>
<dbReference type="KEGG" id="smon:AWR27_05975"/>
<dbReference type="Gene3D" id="2.60.40.10">
    <property type="entry name" value="Immunoglobulins"/>
    <property type="match status" value="1"/>
</dbReference>
<evidence type="ECO:0000256" key="2">
    <source>
        <dbReference type="ARBA" id="ARBA00022485"/>
    </source>
</evidence>
<feature type="domain" description="4Fe-4S ferredoxin-type" evidence="8">
    <location>
        <begin position="267"/>
        <end position="297"/>
    </location>
</feature>
<protein>
    <submittedName>
        <fullName evidence="9">Cytochrome c oxidase accessory protein CcoG</fullName>
    </submittedName>
</protein>
<evidence type="ECO:0000256" key="4">
    <source>
        <dbReference type="ARBA" id="ARBA00022982"/>
    </source>
</evidence>
<dbReference type="PANTHER" id="PTHR30176:SF3">
    <property type="entry name" value="FERREDOXIN-TYPE PROTEIN NAPH"/>
    <property type="match status" value="1"/>
</dbReference>
<organism evidence="9 10">
    <name type="scientific">Spirosoma montaniterrae</name>
    <dbReference type="NCBI Taxonomy" id="1178516"/>
    <lineage>
        <taxon>Bacteria</taxon>
        <taxon>Pseudomonadati</taxon>
        <taxon>Bacteroidota</taxon>
        <taxon>Cytophagia</taxon>
        <taxon>Cytophagales</taxon>
        <taxon>Cytophagaceae</taxon>
        <taxon>Spirosoma</taxon>
    </lineage>
</organism>
<dbReference type="RefSeq" id="WP_077130357.1">
    <property type="nucleotide sequence ID" value="NZ_CP014263.1"/>
</dbReference>
<keyword evidence="7" id="KW-1133">Transmembrane helix</keyword>
<proteinExistence type="predicted"/>
<evidence type="ECO:0000313" key="10">
    <source>
        <dbReference type="Proteomes" id="UP000187941"/>
    </source>
</evidence>
<dbReference type="InterPro" id="IPR017900">
    <property type="entry name" value="4Fe4S_Fe_S_CS"/>
</dbReference>
<dbReference type="GO" id="GO:0005886">
    <property type="term" value="C:plasma membrane"/>
    <property type="evidence" value="ECO:0007669"/>
    <property type="project" value="TreeGrafter"/>
</dbReference>
<keyword evidence="4" id="KW-0249">Electron transport</keyword>
<dbReference type="InterPro" id="IPR051684">
    <property type="entry name" value="Electron_Trans/Redox"/>
</dbReference>
<dbReference type="GO" id="GO:0046872">
    <property type="term" value="F:metal ion binding"/>
    <property type="evidence" value="ECO:0007669"/>
    <property type="project" value="UniProtKB-KW"/>
</dbReference>
<dbReference type="GO" id="GO:0051539">
    <property type="term" value="F:4 iron, 4 sulfur cluster binding"/>
    <property type="evidence" value="ECO:0007669"/>
    <property type="project" value="UniProtKB-KW"/>
</dbReference>
<dbReference type="InterPro" id="IPR014116">
    <property type="entry name" value="Cyt_c_oxidase_cbb3_FixG"/>
</dbReference>